<dbReference type="PANTHER" id="PTHR37984">
    <property type="entry name" value="PROTEIN CBG26694"/>
    <property type="match status" value="1"/>
</dbReference>
<dbReference type="InterPro" id="IPR012337">
    <property type="entry name" value="RNaseH-like_sf"/>
</dbReference>
<evidence type="ECO:0000313" key="2">
    <source>
        <dbReference type="EMBL" id="RDX97136.1"/>
    </source>
</evidence>
<feature type="non-terminal residue" evidence="2">
    <location>
        <position position="206"/>
    </location>
</feature>
<dbReference type="SUPFAM" id="SSF56672">
    <property type="entry name" value="DNA/RNA polymerases"/>
    <property type="match status" value="1"/>
</dbReference>
<dbReference type="SUPFAM" id="SSF53098">
    <property type="entry name" value="Ribonuclease H-like"/>
    <property type="match status" value="1"/>
</dbReference>
<evidence type="ECO:0000259" key="1">
    <source>
        <dbReference type="PROSITE" id="PS50994"/>
    </source>
</evidence>
<dbReference type="EMBL" id="QJKJ01003731">
    <property type="protein sequence ID" value="RDX97136.1"/>
    <property type="molecule type" value="Genomic_DNA"/>
</dbReference>
<dbReference type="InterPro" id="IPR001584">
    <property type="entry name" value="Integrase_cat-core"/>
</dbReference>
<reference evidence="2" key="1">
    <citation type="submission" date="2018-05" db="EMBL/GenBank/DDBJ databases">
        <title>Draft genome of Mucuna pruriens seed.</title>
        <authorList>
            <person name="Nnadi N.E."/>
            <person name="Vos R."/>
            <person name="Hasami M.H."/>
            <person name="Devisetty U.K."/>
            <person name="Aguiy J.C."/>
        </authorList>
    </citation>
    <scope>NUCLEOTIDE SEQUENCE [LARGE SCALE GENOMIC DNA]</scope>
    <source>
        <strain evidence="2">JCA_2017</strain>
    </source>
</reference>
<dbReference type="OrthoDB" id="1000881at2759"/>
<dbReference type="Gene3D" id="3.30.420.10">
    <property type="entry name" value="Ribonuclease H-like superfamily/Ribonuclease H"/>
    <property type="match status" value="1"/>
</dbReference>
<proteinExistence type="predicted"/>
<dbReference type="InterPro" id="IPR050951">
    <property type="entry name" value="Retrovirus_Pol_polyprotein"/>
</dbReference>
<dbReference type="PROSITE" id="PS50994">
    <property type="entry name" value="INTEGRASE"/>
    <property type="match status" value="1"/>
</dbReference>
<name>A0A371H395_MUCPR</name>
<evidence type="ECO:0000313" key="3">
    <source>
        <dbReference type="Proteomes" id="UP000257109"/>
    </source>
</evidence>
<dbReference type="GO" id="GO:0015074">
    <property type="term" value="P:DNA integration"/>
    <property type="evidence" value="ECO:0007669"/>
    <property type="project" value="InterPro"/>
</dbReference>
<dbReference type="GO" id="GO:0003676">
    <property type="term" value="F:nucleic acid binding"/>
    <property type="evidence" value="ECO:0007669"/>
    <property type="project" value="InterPro"/>
</dbReference>
<keyword evidence="3" id="KW-1185">Reference proteome</keyword>
<dbReference type="PANTHER" id="PTHR37984:SF5">
    <property type="entry name" value="PROTEIN NYNRIN-LIKE"/>
    <property type="match status" value="1"/>
</dbReference>
<sequence>MKLLAAGIIYPISDRQWVSPVQVVPKKSGMTVMKNQQDELVPTRIQNSWRVCIDYRRLNQATRKDHFPLPLIDQVLCWLFGVPKVLISDQGSHFCDRAMGSLLHKYGVVHRVATAYHPQKNGQAEVFNREIKKTLQKMTNPSRKDWSQLLEDALWAHKTTYRTPLGMSPYRIVFGKTCHLPVELEHKAYWAVKQCNMAYDQAREQR</sequence>
<comment type="caution">
    <text evidence="2">The sequence shown here is derived from an EMBL/GenBank/DDBJ whole genome shotgun (WGS) entry which is preliminary data.</text>
</comment>
<dbReference type="AlphaFoldDB" id="A0A371H395"/>
<gene>
    <name evidence="2" type="primary">gag-pol</name>
    <name evidence="2" type="ORF">CR513_20119</name>
</gene>
<protein>
    <submittedName>
        <fullName evidence="2">Gag-pol</fullName>
    </submittedName>
</protein>
<dbReference type="Proteomes" id="UP000257109">
    <property type="component" value="Unassembled WGS sequence"/>
</dbReference>
<organism evidence="2 3">
    <name type="scientific">Mucuna pruriens</name>
    <name type="common">Velvet bean</name>
    <name type="synonym">Dolichos pruriens</name>
    <dbReference type="NCBI Taxonomy" id="157652"/>
    <lineage>
        <taxon>Eukaryota</taxon>
        <taxon>Viridiplantae</taxon>
        <taxon>Streptophyta</taxon>
        <taxon>Embryophyta</taxon>
        <taxon>Tracheophyta</taxon>
        <taxon>Spermatophyta</taxon>
        <taxon>Magnoliopsida</taxon>
        <taxon>eudicotyledons</taxon>
        <taxon>Gunneridae</taxon>
        <taxon>Pentapetalae</taxon>
        <taxon>rosids</taxon>
        <taxon>fabids</taxon>
        <taxon>Fabales</taxon>
        <taxon>Fabaceae</taxon>
        <taxon>Papilionoideae</taxon>
        <taxon>50 kb inversion clade</taxon>
        <taxon>NPAAA clade</taxon>
        <taxon>indigoferoid/millettioid clade</taxon>
        <taxon>Phaseoleae</taxon>
        <taxon>Mucuna</taxon>
    </lineage>
</organism>
<dbReference type="InterPro" id="IPR036397">
    <property type="entry name" value="RNaseH_sf"/>
</dbReference>
<dbReference type="InterPro" id="IPR043502">
    <property type="entry name" value="DNA/RNA_pol_sf"/>
</dbReference>
<feature type="domain" description="Integrase catalytic" evidence="1">
    <location>
        <begin position="71"/>
        <end position="177"/>
    </location>
</feature>
<accession>A0A371H395</accession>
<feature type="non-terminal residue" evidence="2">
    <location>
        <position position="1"/>
    </location>
</feature>